<organism evidence="2 3">
    <name type="scientific">Puccinia graminis f. sp. tritici (strain CRL 75-36-700-3 / race SCCL)</name>
    <name type="common">Black stem rust fungus</name>
    <dbReference type="NCBI Taxonomy" id="418459"/>
    <lineage>
        <taxon>Eukaryota</taxon>
        <taxon>Fungi</taxon>
        <taxon>Dikarya</taxon>
        <taxon>Basidiomycota</taxon>
        <taxon>Pucciniomycotina</taxon>
        <taxon>Pucciniomycetes</taxon>
        <taxon>Pucciniales</taxon>
        <taxon>Pucciniaceae</taxon>
        <taxon>Puccinia</taxon>
    </lineage>
</organism>
<evidence type="ECO:0000256" key="1">
    <source>
        <dbReference type="SAM" id="SignalP"/>
    </source>
</evidence>
<protein>
    <submittedName>
        <fullName evidence="2">Uncharacterized protein</fullName>
    </submittedName>
</protein>
<dbReference type="InParanoid" id="E3KYK3"/>
<accession>E3KYK3</accession>
<dbReference type="OrthoDB" id="10541921at2759"/>
<evidence type="ECO:0000313" key="3">
    <source>
        <dbReference type="Proteomes" id="UP000008783"/>
    </source>
</evidence>
<keyword evidence="1" id="KW-0732">Signal</keyword>
<reference evidence="3" key="2">
    <citation type="journal article" date="2011" name="Proc. Natl. Acad. Sci. U.S.A.">
        <title>Obligate biotrophy features unraveled by the genomic analysis of rust fungi.</title>
        <authorList>
            <person name="Duplessis S."/>
            <person name="Cuomo C.A."/>
            <person name="Lin Y.-C."/>
            <person name="Aerts A."/>
            <person name="Tisserant E."/>
            <person name="Veneault-Fourrey C."/>
            <person name="Joly D.L."/>
            <person name="Hacquard S."/>
            <person name="Amselem J."/>
            <person name="Cantarel B.L."/>
            <person name="Chiu R."/>
            <person name="Coutinho P.M."/>
            <person name="Feau N."/>
            <person name="Field M."/>
            <person name="Frey P."/>
            <person name="Gelhaye E."/>
            <person name="Goldberg J."/>
            <person name="Grabherr M.G."/>
            <person name="Kodira C.D."/>
            <person name="Kohler A."/>
            <person name="Kuees U."/>
            <person name="Lindquist E.A."/>
            <person name="Lucas S.M."/>
            <person name="Mago R."/>
            <person name="Mauceli E."/>
            <person name="Morin E."/>
            <person name="Murat C."/>
            <person name="Pangilinan J.L."/>
            <person name="Park R."/>
            <person name="Pearson M."/>
            <person name="Quesneville H."/>
            <person name="Rouhier N."/>
            <person name="Sakthikumar S."/>
            <person name="Salamov A.A."/>
            <person name="Schmutz J."/>
            <person name="Selles B."/>
            <person name="Shapiro H."/>
            <person name="Tanguay P."/>
            <person name="Tuskan G.A."/>
            <person name="Henrissat B."/>
            <person name="Van de Peer Y."/>
            <person name="Rouze P."/>
            <person name="Ellis J.G."/>
            <person name="Dodds P.N."/>
            <person name="Schein J.E."/>
            <person name="Zhong S."/>
            <person name="Hamelin R.C."/>
            <person name="Grigoriev I.V."/>
            <person name="Szabo L.J."/>
            <person name="Martin F."/>
        </authorList>
    </citation>
    <scope>NUCLEOTIDE SEQUENCE [LARGE SCALE GENOMIC DNA]</scope>
    <source>
        <strain evidence="3">CRL 75-36-700-3 / race SCCL</strain>
    </source>
</reference>
<dbReference type="AlphaFoldDB" id="E3KYK3"/>
<dbReference type="EMBL" id="DS178321">
    <property type="protein sequence ID" value="EFP89280.1"/>
    <property type="molecule type" value="Genomic_DNA"/>
</dbReference>
<dbReference type="GeneID" id="10547000"/>
<reference key="1">
    <citation type="submission" date="2007-01" db="EMBL/GenBank/DDBJ databases">
        <title>The Genome Sequence of Puccinia graminis f. sp. tritici Strain CRL 75-36-700-3.</title>
        <authorList>
            <consortium name="The Broad Institute Genome Sequencing Platform"/>
            <person name="Birren B."/>
            <person name="Lander E."/>
            <person name="Galagan J."/>
            <person name="Nusbaum C."/>
            <person name="Devon K."/>
            <person name="Cuomo C."/>
            <person name="Jaffe D."/>
            <person name="Butler J."/>
            <person name="Alvarez P."/>
            <person name="Gnerre S."/>
            <person name="Grabherr M."/>
            <person name="Mauceli E."/>
            <person name="Brockman W."/>
            <person name="Young S."/>
            <person name="LaButti K."/>
            <person name="Sykes S."/>
            <person name="DeCaprio D."/>
            <person name="Crawford M."/>
            <person name="Koehrsen M."/>
            <person name="Engels R."/>
            <person name="Montgomery P."/>
            <person name="Pearson M."/>
            <person name="Howarth C."/>
            <person name="Larson L."/>
            <person name="White J."/>
            <person name="Zeng Q."/>
            <person name="Kodira C."/>
            <person name="Yandava C."/>
            <person name="Alvarado L."/>
            <person name="O'Leary S."/>
            <person name="Szabo L."/>
            <person name="Dean R."/>
            <person name="Schein J."/>
        </authorList>
    </citation>
    <scope>NUCLEOTIDE SEQUENCE</scope>
    <source>
        <strain>CRL 75-36-700-3</strain>
    </source>
</reference>
<proteinExistence type="predicted"/>
<gene>
    <name evidence="2" type="ORF">PGTG_15459</name>
</gene>
<evidence type="ECO:0000313" key="2">
    <source>
        <dbReference type="EMBL" id="EFP89280.1"/>
    </source>
</evidence>
<dbReference type="HOGENOM" id="CLU_2172302_0_0_1"/>
<dbReference type="KEGG" id="pgr:PGTG_15459"/>
<sequence>MIVQTILVNLWFISVYSTHIGKIKYKLEQMEQMNGADGRVGLQHALRSDLEDNKLADGGESLTKSNSHLVRKCTKVRHFLEDLIEVSHSQDSLSSHFKNNKIFLAKNHAI</sequence>
<dbReference type="VEuPathDB" id="FungiDB:PGTG_15459"/>
<feature type="chain" id="PRO_5003174026" evidence="1">
    <location>
        <begin position="18"/>
        <end position="110"/>
    </location>
</feature>
<dbReference type="Proteomes" id="UP000008783">
    <property type="component" value="Unassembled WGS sequence"/>
</dbReference>
<dbReference type="RefSeq" id="XP_003333699.1">
    <property type="nucleotide sequence ID" value="XM_003333651.1"/>
</dbReference>
<feature type="signal peptide" evidence="1">
    <location>
        <begin position="1"/>
        <end position="17"/>
    </location>
</feature>
<name>E3KYK3_PUCGT</name>
<keyword evidence="3" id="KW-1185">Reference proteome</keyword>